<comment type="caution">
    <text evidence="1">The sequence shown here is derived from an EMBL/GenBank/DDBJ whole genome shotgun (WGS) entry which is preliminary data.</text>
</comment>
<evidence type="ECO:0000313" key="1">
    <source>
        <dbReference type="EMBL" id="MBB6429440.1"/>
    </source>
</evidence>
<protein>
    <submittedName>
        <fullName evidence="1">Uncharacterized protein</fullName>
    </submittedName>
</protein>
<dbReference type="InterPro" id="IPR043776">
    <property type="entry name" value="DUF5718"/>
</dbReference>
<gene>
    <name evidence="1" type="ORF">HNQ40_001246</name>
</gene>
<dbReference type="EMBL" id="JACHGY010000001">
    <property type="protein sequence ID" value="MBB6429440.1"/>
    <property type="molecule type" value="Genomic_DNA"/>
</dbReference>
<dbReference type="Pfam" id="PF18985">
    <property type="entry name" value="DUF5718"/>
    <property type="match status" value="1"/>
</dbReference>
<dbReference type="Proteomes" id="UP000541810">
    <property type="component" value="Unassembled WGS sequence"/>
</dbReference>
<evidence type="ECO:0000313" key="2">
    <source>
        <dbReference type="Proteomes" id="UP000541810"/>
    </source>
</evidence>
<name>A0A7X0H568_9BACT</name>
<organism evidence="1 2">
    <name type="scientific">Algisphaera agarilytica</name>
    <dbReference type="NCBI Taxonomy" id="1385975"/>
    <lineage>
        <taxon>Bacteria</taxon>
        <taxon>Pseudomonadati</taxon>
        <taxon>Planctomycetota</taxon>
        <taxon>Phycisphaerae</taxon>
        <taxon>Phycisphaerales</taxon>
        <taxon>Phycisphaeraceae</taxon>
        <taxon>Algisphaera</taxon>
    </lineage>
</organism>
<reference evidence="1 2" key="1">
    <citation type="submission" date="2020-08" db="EMBL/GenBank/DDBJ databases">
        <title>Genomic Encyclopedia of Type Strains, Phase IV (KMG-IV): sequencing the most valuable type-strain genomes for metagenomic binning, comparative biology and taxonomic classification.</title>
        <authorList>
            <person name="Goeker M."/>
        </authorList>
    </citation>
    <scope>NUCLEOTIDE SEQUENCE [LARGE SCALE GENOMIC DNA]</scope>
    <source>
        <strain evidence="1 2">DSM 103725</strain>
    </source>
</reference>
<proteinExistence type="predicted"/>
<accession>A0A7X0H568</accession>
<dbReference type="AlphaFoldDB" id="A0A7X0H568"/>
<keyword evidence="2" id="KW-1185">Reference proteome</keyword>
<sequence>MIDLQTLIGFGVAGNFTGHLEQAGEASDFVNIQAAAGAPKGVFPFYVPQAQDNPTPQAEGCGAQRQSPGSHFLHTFPLSPDTIEHPGDIQGQAANLQIEPELALLCELSYDDAQQVTAIRPTHCAAYNDCSTRRPDATKISQKKNWGPNTKGLASDQWLLLDSFDEAGILQHFRVACYLLRDGELHTYGEDSPVAGPDGYGYMYQQLLDWLIERFNTQQDEGPLEDLAQWLAVAGHPHRAVISIGATRYTELGETTFLQPGDDSIVVAYDQRLHNTAGIEAALMKNDLPLREAATCSLLRQRVIARP</sequence>